<evidence type="ECO:0000313" key="1">
    <source>
        <dbReference type="EMBL" id="GGY61947.1"/>
    </source>
</evidence>
<protein>
    <submittedName>
        <fullName evidence="1">DUF4867 domain-containing protein</fullName>
    </submittedName>
</protein>
<accession>A0ABQ3AQ13</accession>
<evidence type="ECO:0000313" key="2">
    <source>
        <dbReference type="Proteomes" id="UP000619761"/>
    </source>
</evidence>
<sequence length="218" mass="24497">MIEKLQALNPKLNIKSVDSPEFSRYGRVLTEYDFSELIDLMKDYPVPTTTNTYIPEVEATRDLPIHALLSQQLYGEMPIQIGFGGGHCLTLNALEWHKGNEVDVAITDWVVMLAQLQDIKDGQLNSADVQTFYVKQGQAIEMYDTTLHYSPCNVNDDVFKMIVILPKNTNFPLDKKPAKNDLLVAKNKWLIAHADASSEVERGAYVGIVGENLRLLVS</sequence>
<gene>
    <name evidence="1" type="ORF">GCM10011613_01750</name>
</gene>
<dbReference type="Pfam" id="PF16161">
    <property type="entry name" value="DUF4867"/>
    <property type="match status" value="1"/>
</dbReference>
<dbReference type="EMBL" id="BMYZ01000001">
    <property type="protein sequence ID" value="GGY61947.1"/>
    <property type="molecule type" value="Genomic_DNA"/>
</dbReference>
<dbReference type="InterPro" id="IPR032358">
    <property type="entry name" value="DUF4867"/>
</dbReference>
<keyword evidence="2" id="KW-1185">Reference proteome</keyword>
<dbReference type="Proteomes" id="UP000619761">
    <property type="component" value="Unassembled WGS sequence"/>
</dbReference>
<reference evidence="2" key="1">
    <citation type="journal article" date="2019" name="Int. J. Syst. Evol. Microbiol.">
        <title>The Global Catalogue of Microorganisms (GCM) 10K type strain sequencing project: providing services to taxonomists for standard genome sequencing and annotation.</title>
        <authorList>
            <consortium name="The Broad Institute Genomics Platform"/>
            <consortium name="The Broad Institute Genome Sequencing Center for Infectious Disease"/>
            <person name="Wu L."/>
            <person name="Ma J."/>
        </authorList>
    </citation>
    <scope>NUCLEOTIDE SEQUENCE [LARGE SCALE GENOMIC DNA]</scope>
    <source>
        <strain evidence="2">KCTC 32239</strain>
    </source>
</reference>
<proteinExistence type="predicted"/>
<organism evidence="1 2">
    <name type="scientific">Cellvibrio zantedeschiae</name>
    <dbReference type="NCBI Taxonomy" id="1237077"/>
    <lineage>
        <taxon>Bacteria</taxon>
        <taxon>Pseudomonadati</taxon>
        <taxon>Pseudomonadota</taxon>
        <taxon>Gammaproteobacteria</taxon>
        <taxon>Cellvibrionales</taxon>
        <taxon>Cellvibrionaceae</taxon>
        <taxon>Cellvibrio</taxon>
    </lineage>
</organism>
<comment type="caution">
    <text evidence="1">The sequence shown here is derived from an EMBL/GenBank/DDBJ whole genome shotgun (WGS) entry which is preliminary data.</text>
</comment>
<name>A0ABQ3AQ13_9GAMM</name>
<dbReference type="RefSeq" id="WP_189415175.1">
    <property type="nucleotide sequence ID" value="NZ_BMYZ01000001.1"/>
</dbReference>